<dbReference type="EMBL" id="AP018448">
    <property type="protein sequence ID" value="BBC35272.1"/>
    <property type="molecule type" value="Genomic_DNA"/>
</dbReference>
<keyword evidence="2" id="KW-1185">Reference proteome</keyword>
<proteinExistence type="predicted"/>
<accession>A0ABN5VQ69</accession>
<protein>
    <submittedName>
        <fullName evidence="1">Uncharacterized protein</fullName>
    </submittedName>
</protein>
<reference evidence="1 2" key="1">
    <citation type="journal article" date="2010" name="ChemBioChem">
        <title>Cloning and characterization of the biosynthetic gene cluster of 16-membered macrolide antibiotic FD-891: involvement of a dual functional cytochrome P450 monooxygenase catalyzing epoxidation and hydroxylation.</title>
        <authorList>
            <person name="Kudo F."/>
            <person name="Motegi A."/>
            <person name="Mizoue K."/>
            <person name="Eguchi T."/>
        </authorList>
    </citation>
    <scope>NUCLEOTIDE SEQUENCE [LARGE SCALE GENOMIC DNA]</scope>
    <source>
        <strain evidence="1 2">A-8890</strain>
    </source>
</reference>
<evidence type="ECO:0000313" key="2">
    <source>
        <dbReference type="Proteomes" id="UP001321542"/>
    </source>
</evidence>
<dbReference type="Proteomes" id="UP001321542">
    <property type="component" value="Chromosome"/>
</dbReference>
<dbReference type="RefSeq" id="WP_286255482.1">
    <property type="nucleotide sequence ID" value="NZ_AP018448.1"/>
</dbReference>
<sequence>MSETVQQLTRQQMANVRGQLEDRLMQLIGLEPGAPQPPRPACPACGADAERIDQRLEDSEFGVDETVVRMRWLPCGHRFRGVVDPDVQPERPGEETTP</sequence>
<name>A0ABN5VQ69_9ACTN</name>
<gene>
    <name evidence="1" type="ORF">SGFS_065660</name>
</gene>
<evidence type="ECO:0000313" key="1">
    <source>
        <dbReference type="EMBL" id="BBC35272.1"/>
    </source>
</evidence>
<organism evidence="1 2">
    <name type="scientific">Streptomyces graminofaciens</name>
    <dbReference type="NCBI Taxonomy" id="68212"/>
    <lineage>
        <taxon>Bacteria</taxon>
        <taxon>Bacillati</taxon>
        <taxon>Actinomycetota</taxon>
        <taxon>Actinomycetes</taxon>
        <taxon>Kitasatosporales</taxon>
        <taxon>Streptomycetaceae</taxon>
        <taxon>Streptomyces</taxon>
    </lineage>
</organism>
<reference evidence="1 2" key="2">
    <citation type="journal article" date="2023" name="ChemBioChem">
        <title>Acyltransferase Domain Exchange between Two Independent Type I Polyketide Synthases in the Same Producer Strain of Macrolide Antibiotics.</title>
        <authorList>
            <person name="Kudo F."/>
            <person name="Kishikawa K."/>
            <person name="Tsuboi K."/>
            <person name="Kido T."/>
            <person name="Usui T."/>
            <person name="Hashimoto J."/>
            <person name="Shin-Ya K."/>
            <person name="Miyanaga A."/>
            <person name="Eguchi T."/>
        </authorList>
    </citation>
    <scope>NUCLEOTIDE SEQUENCE [LARGE SCALE GENOMIC DNA]</scope>
    <source>
        <strain evidence="1 2">A-8890</strain>
    </source>
</reference>